<comment type="caution">
    <text evidence="1">The sequence shown here is derived from an EMBL/GenBank/DDBJ whole genome shotgun (WGS) entry which is preliminary data.</text>
</comment>
<gene>
    <name evidence="1" type="ORF">RM529_06670</name>
</gene>
<name>A0ABU3CTY9_9FLAO</name>
<dbReference type="Proteomes" id="UP001248819">
    <property type="component" value="Unassembled WGS sequence"/>
</dbReference>
<protein>
    <submittedName>
        <fullName evidence="1">Oxidoreductase</fullName>
    </submittedName>
</protein>
<evidence type="ECO:0000313" key="1">
    <source>
        <dbReference type="EMBL" id="MDT0649819.1"/>
    </source>
</evidence>
<dbReference type="PANTHER" id="PTHR47199">
    <property type="entry name" value="PHOTOSYSTEM II STABILITY/ASSEMBLY FACTOR HCF136, CHLOROPLASTIC"/>
    <property type="match status" value="1"/>
</dbReference>
<evidence type="ECO:0000313" key="2">
    <source>
        <dbReference type="Proteomes" id="UP001248819"/>
    </source>
</evidence>
<dbReference type="SUPFAM" id="SSF110296">
    <property type="entry name" value="Oligoxyloglucan reducing end-specific cellobiohydrolase"/>
    <property type="match status" value="1"/>
</dbReference>
<dbReference type="RefSeq" id="WP_311483978.1">
    <property type="nucleotide sequence ID" value="NZ_JAVRHP010000024.1"/>
</dbReference>
<keyword evidence="2" id="KW-1185">Reference proteome</keyword>
<dbReference type="InterPro" id="IPR015943">
    <property type="entry name" value="WD40/YVTN_repeat-like_dom_sf"/>
</dbReference>
<dbReference type="CDD" id="cd15482">
    <property type="entry name" value="Sialidase_non-viral"/>
    <property type="match status" value="1"/>
</dbReference>
<sequence length="355" mass="38875">MKKLLYLSILLIVSCKTENKQGTPSEEENNKKPFISSVNVQTILEDDLLSVRAIEVIGNNHAFAGNNGVYGLYNAAEGSWKTNVQQYNGATPEFRAVASTANDFFMLSVGNPALLYKTGENGEMKLVYKEENEKVFYDSLAFWNDREGIAMGDPTDNCLSVIVTRDGGQNWKKLDCDMLPETEEGEAAFAASNSNIAIQGDNTWILSGGMKSRIFYSPDKGKSWEVFETPMVQGKSTTGGYSMDFYNESNGIIIGGDYTSPEGNMGNKAVTTDGGRTWELVGEGEEPGYKSGVRYLPNSEGDEIVAVGFTGISYSKNGGKSWEKLSDEGFYTLRFMNDSTAYAAGKGRIAMLTFK</sequence>
<accession>A0ABU3CTY9</accession>
<reference evidence="1 2" key="1">
    <citation type="submission" date="2023-09" db="EMBL/GenBank/DDBJ databases">
        <authorList>
            <person name="Rey-Velasco X."/>
        </authorList>
    </citation>
    <scope>NUCLEOTIDE SEQUENCE [LARGE SCALE GENOMIC DNA]</scope>
    <source>
        <strain evidence="1 2">F297</strain>
    </source>
</reference>
<dbReference type="Gene3D" id="2.130.10.10">
    <property type="entry name" value="YVTN repeat-like/Quinoprotein amine dehydrogenase"/>
    <property type="match status" value="1"/>
</dbReference>
<dbReference type="PANTHER" id="PTHR47199:SF2">
    <property type="entry name" value="PHOTOSYSTEM II STABILITY_ASSEMBLY FACTOR HCF136, CHLOROPLASTIC"/>
    <property type="match status" value="1"/>
</dbReference>
<proteinExistence type="predicted"/>
<dbReference type="PROSITE" id="PS51257">
    <property type="entry name" value="PROKAR_LIPOPROTEIN"/>
    <property type="match status" value="1"/>
</dbReference>
<dbReference type="EMBL" id="JAVRHP010000024">
    <property type="protein sequence ID" value="MDT0649819.1"/>
    <property type="molecule type" value="Genomic_DNA"/>
</dbReference>
<organism evidence="1 2">
    <name type="scientific">Autumnicola edwardsiae</name>
    <dbReference type="NCBI Taxonomy" id="3075594"/>
    <lineage>
        <taxon>Bacteria</taxon>
        <taxon>Pseudomonadati</taxon>
        <taxon>Bacteroidota</taxon>
        <taxon>Flavobacteriia</taxon>
        <taxon>Flavobacteriales</taxon>
        <taxon>Flavobacteriaceae</taxon>
        <taxon>Autumnicola</taxon>
    </lineage>
</organism>